<feature type="signal peptide" evidence="2">
    <location>
        <begin position="1"/>
        <end position="15"/>
    </location>
</feature>
<evidence type="ECO:0000256" key="2">
    <source>
        <dbReference type="SAM" id="SignalP"/>
    </source>
</evidence>
<dbReference type="Proteomes" id="UP000747542">
    <property type="component" value="Unassembled WGS sequence"/>
</dbReference>
<feature type="chain" id="PRO_5035267307" evidence="2">
    <location>
        <begin position="16"/>
        <end position="238"/>
    </location>
</feature>
<sequence>MVLLLLTLIDQALQGLFKIMPITSLCRISLDIIWDVDISGLAPFTHEEADTRLLLHLEDAVKKGHNKVLIYTVDTDVVVLAVTAAQCLNIDEFWVAFGVGNNFIYIAAQDIPGALGPDQCAALLIFHTFTGCNAVSYFGGRGKRTAWETWNAYGGVTAAFCALAARPSPESIEEHMGLLGHFIDVLYNRISDQKCLNQARKQLITQKGRSLDGLPPTRAALNSTPNELPTKLDTADPR</sequence>
<dbReference type="PANTHER" id="PTHR46704">
    <property type="entry name" value="CXC DOMAIN-CONTAINING PROTEIN-RELATED"/>
    <property type="match status" value="1"/>
</dbReference>
<gene>
    <name evidence="3" type="ORF">Hamer_G025546</name>
</gene>
<dbReference type="PANTHER" id="PTHR46704:SF9">
    <property type="entry name" value="BHLH DOMAIN-CONTAINING PROTEIN"/>
    <property type="match status" value="1"/>
</dbReference>
<proteinExistence type="predicted"/>
<evidence type="ECO:0000256" key="1">
    <source>
        <dbReference type="SAM" id="MobiDB-lite"/>
    </source>
</evidence>
<dbReference type="AlphaFoldDB" id="A0A8J5MKY6"/>
<dbReference type="EMBL" id="JAHLQT010042584">
    <property type="protein sequence ID" value="KAG7155211.1"/>
    <property type="molecule type" value="Genomic_DNA"/>
</dbReference>
<evidence type="ECO:0000313" key="3">
    <source>
        <dbReference type="EMBL" id="KAG7155211.1"/>
    </source>
</evidence>
<keyword evidence="4" id="KW-1185">Reference proteome</keyword>
<reference evidence="3" key="1">
    <citation type="journal article" date="2021" name="Sci. Adv.">
        <title>The American lobster genome reveals insights on longevity, neural, and immune adaptations.</title>
        <authorList>
            <person name="Polinski J.M."/>
            <person name="Zimin A.V."/>
            <person name="Clark K.F."/>
            <person name="Kohn A.B."/>
            <person name="Sadowski N."/>
            <person name="Timp W."/>
            <person name="Ptitsyn A."/>
            <person name="Khanna P."/>
            <person name="Romanova D.Y."/>
            <person name="Williams P."/>
            <person name="Greenwood S.J."/>
            <person name="Moroz L.L."/>
            <person name="Walt D.R."/>
            <person name="Bodnar A.G."/>
        </authorList>
    </citation>
    <scope>NUCLEOTIDE SEQUENCE</scope>
    <source>
        <strain evidence="3">GMGI-L3</strain>
    </source>
</reference>
<evidence type="ECO:0000313" key="4">
    <source>
        <dbReference type="Proteomes" id="UP000747542"/>
    </source>
</evidence>
<comment type="caution">
    <text evidence="3">The sequence shown here is derived from an EMBL/GenBank/DDBJ whole genome shotgun (WGS) entry which is preliminary data.</text>
</comment>
<protein>
    <submittedName>
        <fullName evidence="3">Uncharacterized protein</fullName>
    </submittedName>
</protein>
<feature type="region of interest" description="Disordered" evidence="1">
    <location>
        <begin position="209"/>
        <end position="238"/>
    </location>
</feature>
<keyword evidence="2" id="KW-0732">Signal</keyword>
<name>A0A8J5MKY6_HOMAM</name>
<organism evidence="3 4">
    <name type="scientific">Homarus americanus</name>
    <name type="common">American lobster</name>
    <dbReference type="NCBI Taxonomy" id="6706"/>
    <lineage>
        <taxon>Eukaryota</taxon>
        <taxon>Metazoa</taxon>
        <taxon>Ecdysozoa</taxon>
        <taxon>Arthropoda</taxon>
        <taxon>Crustacea</taxon>
        <taxon>Multicrustacea</taxon>
        <taxon>Malacostraca</taxon>
        <taxon>Eumalacostraca</taxon>
        <taxon>Eucarida</taxon>
        <taxon>Decapoda</taxon>
        <taxon>Pleocyemata</taxon>
        <taxon>Astacidea</taxon>
        <taxon>Nephropoidea</taxon>
        <taxon>Nephropidae</taxon>
        <taxon>Homarus</taxon>
    </lineage>
</organism>
<accession>A0A8J5MKY6</accession>